<feature type="domain" description="O-methyltransferase C-terminal" evidence="4">
    <location>
        <begin position="115"/>
        <end position="330"/>
    </location>
</feature>
<dbReference type="PATRIC" id="fig|261654.4.peg.2120"/>
<dbReference type="PROSITE" id="PS51683">
    <property type="entry name" value="SAM_OMT_II"/>
    <property type="match status" value="1"/>
</dbReference>
<proteinExistence type="predicted"/>
<dbReference type="GO" id="GO:0032259">
    <property type="term" value="P:methylation"/>
    <property type="evidence" value="ECO:0007669"/>
    <property type="project" value="UniProtKB-KW"/>
</dbReference>
<keyword evidence="2 5" id="KW-0808">Transferase</keyword>
<dbReference type="STRING" id="261654.GA0070611_2082"/>
<keyword evidence="3" id="KW-0949">S-adenosyl-L-methionine</keyword>
<dbReference type="SUPFAM" id="SSF53335">
    <property type="entry name" value="S-adenosyl-L-methionine-dependent methyltransferases"/>
    <property type="match status" value="1"/>
</dbReference>
<organism evidence="5 6">
    <name type="scientific">Micromonospora auratinigra</name>
    <dbReference type="NCBI Taxonomy" id="261654"/>
    <lineage>
        <taxon>Bacteria</taxon>
        <taxon>Bacillati</taxon>
        <taxon>Actinomycetota</taxon>
        <taxon>Actinomycetes</taxon>
        <taxon>Micromonosporales</taxon>
        <taxon>Micromonosporaceae</taxon>
        <taxon>Micromonospora</taxon>
    </lineage>
</organism>
<evidence type="ECO:0000313" key="6">
    <source>
        <dbReference type="Proteomes" id="UP000199385"/>
    </source>
</evidence>
<gene>
    <name evidence="5" type="ORF">GA0070611_2082</name>
</gene>
<accession>A0A1A8ZFU2</accession>
<dbReference type="Gene3D" id="1.10.287.1350">
    <property type="match status" value="1"/>
</dbReference>
<dbReference type="OrthoDB" id="3804952at2"/>
<dbReference type="Proteomes" id="UP000199385">
    <property type="component" value="Chromosome I"/>
</dbReference>
<evidence type="ECO:0000256" key="3">
    <source>
        <dbReference type="ARBA" id="ARBA00022691"/>
    </source>
</evidence>
<name>A0A1A8ZFU2_9ACTN</name>
<evidence type="ECO:0000259" key="4">
    <source>
        <dbReference type="Pfam" id="PF00891"/>
    </source>
</evidence>
<dbReference type="InterPro" id="IPR016461">
    <property type="entry name" value="COMT-like"/>
</dbReference>
<evidence type="ECO:0000256" key="2">
    <source>
        <dbReference type="ARBA" id="ARBA00022679"/>
    </source>
</evidence>
<dbReference type="RefSeq" id="WP_091661556.1">
    <property type="nucleotide sequence ID" value="NZ_LT594323.1"/>
</dbReference>
<protein>
    <submittedName>
        <fullName evidence="5">O-methyltransferase</fullName>
    </submittedName>
</protein>
<dbReference type="PANTHER" id="PTHR43712:SF2">
    <property type="entry name" value="O-METHYLTRANSFERASE CICE"/>
    <property type="match status" value="1"/>
</dbReference>
<dbReference type="SUPFAM" id="SSF46785">
    <property type="entry name" value="Winged helix' DNA-binding domain"/>
    <property type="match status" value="1"/>
</dbReference>
<dbReference type="PANTHER" id="PTHR43712">
    <property type="entry name" value="PUTATIVE (AFU_ORTHOLOGUE AFUA_4G14580)-RELATED"/>
    <property type="match status" value="1"/>
</dbReference>
<dbReference type="PIRSF" id="PIRSF005739">
    <property type="entry name" value="O-mtase"/>
    <property type="match status" value="1"/>
</dbReference>
<dbReference type="AlphaFoldDB" id="A0A1A8ZFU2"/>
<dbReference type="Pfam" id="PF00891">
    <property type="entry name" value="Methyltransf_2"/>
    <property type="match status" value="1"/>
</dbReference>
<dbReference type="Gene3D" id="1.10.10.10">
    <property type="entry name" value="Winged helix-like DNA-binding domain superfamily/Winged helix DNA-binding domain"/>
    <property type="match status" value="1"/>
</dbReference>
<dbReference type="InterPro" id="IPR036388">
    <property type="entry name" value="WH-like_DNA-bd_sf"/>
</dbReference>
<dbReference type="InterPro" id="IPR029063">
    <property type="entry name" value="SAM-dependent_MTases_sf"/>
</dbReference>
<keyword evidence="6" id="KW-1185">Reference proteome</keyword>
<dbReference type="Gene3D" id="3.40.50.150">
    <property type="entry name" value="Vaccinia Virus protein VP39"/>
    <property type="match status" value="1"/>
</dbReference>
<dbReference type="CDD" id="cd02440">
    <property type="entry name" value="AdoMet_MTases"/>
    <property type="match status" value="1"/>
</dbReference>
<dbReference type="InterPro" id="IPR001077">
    <property type="entry name" value="COMT_C"/>
</dbReference>
<dbReference type="InterPro" id="IPR036390">
    <property type="entry name" value="WH_DNA-bd_sf"/>
</dbReference>
<keyword evidence="1 5" id="KW-0489">Methyltransferase</keyword>
<sequence length="353" mass="37717">MSKQTEQAPDLSIYTSLAEMIANFPKAQYARALALLRIPDLTVAGPRPLAELVGETGAHPESLRRFLRACVMLDLTVETAPEVFGMTRMGALLHSASPFAAIARGTAGLQHYVPYGYIVDTVLTGRPATKAALGMTFYEYLDANPDELRQFGALTSITSGDCGEAVAAAVDLSAYPTIVDVGGNSGTLLGQLLTAAPGNRGVLFDRPAIVPAAREQLAGAGLADRVEVVGGDFFDRVPDGGDLYTLKNILWDWDDADAARILATVAAAMPSGATLMIIDQFLPEMPLGDGAELDPRTRELHRVSFSILLQRGGRVRTEAEYRDLVTAAGLTVTEVLPAPGAKRRWDLLLARRP</sequence>
<evidence type="ECO:0000256" key="1">
    <source>
        <dbReference type="ARBA" id="ARBA00022603"/>
    </source>
</evidence>
<dbReference type="GO" id="GO:0008171">
    <property type="term" value="F:O-methyltransferase activity"/>
    <property type="evidence" value="ECO:0007669"/>
    <property type="project" value="InterPro"/>
</dbReference>
<reference evidence="6" key="1">
    <citation type="submission" date="2016-06" db="EMBL/GenBank/DDBJ databases">
        <authorList>
            <person name="Varghese N."/>
            <person name="Submissions Spin"/>
        </authorList>
    </citation>
    <scope>NUCLEOTIDE SEQUENCE [LARGE SCALE GENOMIC DNA]</scope>
    <source>
        <strain evidence="6">DSM 44815</strain>
    </source>
</reference>
<dbReference type="EMBL" id="LT594323">
    <property type="protein sequence ID" value="SBT42747.1"/>
    <property type="molecule type" value="Genomic_DNA"/>
</dbReference>
<evidence type="ECO:0000313" key="5">
    <source>
        <dbReference type="EMBL" id="SBT42747.1"/>
    </source>
</evidence>